<comment type="catalytic activity">
    <reaction evidence="2">
        <text>6-hydroxymethyl-7,8-dihydropterin + ATP = (7,8-dihydropterin-6-yl)methyl diphosphate + AMP + H(+)</text>
        <dbReference type="Rhea" id="RHEA:11412"/>
        <dbReference type="ChEBI" id="CHEBI:15378"/>
        <dbReference type="ChEBI" id="CHEBI:30616"/>
        <dbReference type="ChEBI" id="CHEBI:44841"/>
        <dbReference type="ChEBI" id="CHEBI:72950"/>
        <dbReference type="ChEBI" id="CHEBI:456215"/>
        <dbReference type="EC" id="2.7.6.3"/>
    </reaction>
</comment>
<dbReference type="InterPro" id="IPR043133">
    <property type="entry name" value="GTP-CH-I_C/QueF"/>
</dbReference>
<comment type="catalytic activity">
    <reaction evidence="1">
        <text>(7,8-dihydropterin-6-yl)methyl diphosphate + 4-aminobenzoate = 7,8-dihydropteroate + diphosphate</text>
        <dbReference type="Rhea" id="RHEA:19949"/>
        <dbReference type="ChEBI" id="CHEBI:17836"/>
        <dbReference type="ChEBI" id="CHEBI:17839"/>
        <dbReference type="ChEBI" id="CHEBI:33019"/>
        <dbReference type="ChEBI" id="CHEBI:72950"/>
        <dbReference type="EC" id="2.5.1.15"/>
    </reaction>
</comment>
<dbReference type="PROSITE" id="PS00793">
    <property type="entry name" value="DHPS_2"/>
    <property type="match status" value="1"/>
</dbReference>
<evidence type="ECO:0000313" key="27">
    <source>
        <dbReference type="Proteomes" id="UP000717996"/>
    </source>
</evidence>
<proteinExistence type="inferred from homology"/>
<evidence type="ECO:0000256" key="23">
    <source>
        <dbReference type="ARBA" id="ARBA00067568"/>
    </source>
</evidence>
<dbReference type="Pfam" id="PF00809">
    <property type="entry name" value="Pterin_bind"/>
    <property type="match status" value="1"/>
</dbReference>
<comment type="pathway">
    <text evidence="5">Cofactor biosynthesis; tetrahydrofolate biosynthesis; 7,8-dihydrofolate from 2-amino-4-hydroxy-6-hydroxymethyl-7,8-dihydropteridine diphosphate and 4-aminobenzoate: step 1/2.</text>
</comment>
<comment type="function">
    <text evidence="21">Catalyzes three sequential steps of tetrahydrofolate biosynthesis.</text>
</comment>
<dbReference type="Gene3D" id="3.30.1130.10">
    <property type="match status" value="2"/>
</dbReference>
<evidence type="ECO:0000256" key="9">
    <source>
        <dbReference type="ARBA" id="ARBA00009951"/>
    </source>
</evidence>
<dbReference type="PROSITE" id="PS00792">
    <property type="entry name" value="DHPS_1"/>
    <property type="match status" value="1"/>
</dbReference>
<dbReference type="Proteomes" id="UP000717996">
    <property type="component" value="Unassembled WGS sequence"/>
</dbReference>
<keyword evidence="20" id="KW-0511">Multifunctional enzyme</keyword>
<dbReference type="Gene3D" id="3.20.20.20">
    <property type="entry name" value="Dihydropteroate synthase-like"/>
    <property type="match status" value="1"/>
</dbReference>
<comment type="caution">
    <text evidence="26">The sequence shown here is derived from an EMBL/GenBank/DDBJ whole genome shotgun (WGS) entry which is preliminary data.</text>
</comment>
<dbReference type="NCBIfam" id="TIGR00526">
    <property type="entry name" value="folB_dom"/>
    <property type="match status" value="2"/>
</dbReference>
<keyword evidence="14" id="KW-0479">Metal-binding</keyword>
<name>A0A9P6Y0A6_RHIOR</name>
<dbReference type="GO" id="GO:0004150">
    <property type="term" value="F:dihydroneopterin aldolase activity"/>
    <property type="evidence" value="ECO:0007669"/>
    <property type="project" value="UniProtKB-EC"/>
</dbReference>
<dbReference type="NCBIfam" id="TIGR01498">
    <property type="entry name" value="folK"/>
    <property type="match status" value="1"/>
</dbReference>
<evidence type="ECO:0000256" key="20">
    <source>
        <dbReference type="ARBA" id="ARBA00023268"/>
    </source>
</evidence>
<dbReference type="CDD" id="cd00483">
    <property type="entry name" value="HPPK"/>
    <property type="match status" value="1"/>
</dbReference>
<dbReference type="EMBL" id="JAANIT010002635">
    <property type="protein sequence ID" value="KAG1535872.1"/>
    <property type="molecule type" value="Genomic_DNA"/>
</dbReference>
<evidence type="ECO:0000256" key="18">
    <source>
        <dbReference type="ARBA" id="ARBA00022842"/>
    </source>
</evidence>
<dbReference type="InterPro" id="IPR000489">
    <property type="entry name" value="Pterin-binding_dom"/>
</dbReference>
<evidence type="ECO:0000256" key="4">
    <source>
        <dbReference type="ARBA" id="ARBA00001946"/>
    </source>
</evidence>
<evidence type="ECO:0000256" key="22">
    <source>
        <dbReference type="ARBA" id="ARBA00061548"/>
    </source>
</evidence>
<dbReference type="GO" id="GO:0016301">
    <property type="term" value="F:kinase activity"/>
    <property type="evidence" value="ECO:0007669"/>
    <property type="project" value="UniProtKB-KW"/>
</dbReference>
<keyword evidence="16" id="KW-0418">Kinase</keyword>
<dbReference type="InterPro" id="IPR035907">
    <property type="entry name" value="Hppk_sf"/>
</dbReference>
<dbReference type="Pfam" id="PF02152">
    <property type="entry name" value="FolB"/>
    <property type="match status" value="2"/>
</dbReference>
<accession>A0A9P6Y0A6</accession>
<evidence type="ECO:0000256" key="6">
    <source>
        <dbReference type="ARBA" id="ARBA00005013"/>
    </source>
</evidence>
<dbReference type="SMART" id="SM00905">
    <property type="entry name" value="FolB"/>
    <property type="match status" value="2"/>
</dbReference>
<comment type="catalytic activity">
    <reaction evidence="3">
        <text>7,8-dihydroneopterin = 6-hydroxymethyl-7,8-dihydropterin + glycolaldehyde</text>
        <dbReference type="Rhea" id="RHEA:10540"/>
        <dbReference type="ChEBI" id="CHEBI:17001"/>
        <dbReference type="ChEBI" id="CHEBI:17071"/>
        <dbReference type="ChEBI" id="CHEBI:44841"/>
        <dbReference type="EC" id="4.1.2.25"/>
    </reaction>
</comment>
<dbReference type="AlphaFoldDB" id="A0A9P6Y0A6"/>
<dbReference type="SUPFAM" id="SSF55083">
    <property type="entry name" value="6-hydroxymethyl-7,8-dihydropterin pyrophosphokinase, HPPK"/>
    <property type="match status" value="1"/>
</dbReference>
<evidence type="ECO:0000259" key="25">
    <source>
        <dbReference type="PROSITE" id="PS50972"/>
    </source>
</evidence>
<evidence type="ECO:0000256" key="3">
    <source>
        <dbReference type="ARBA" id="ARBA00001353"/>
    </source>
</evidence>
<dbReference type="GO" id="GO:0005524">
    <property type="term" value="F:ATP binding"/>
    <property type="evidence" value="ECO:0007669"/>
    <property type="project" value="UniProtKB-KW"/>
</dbReference>
<dbReference type="EC" id="2.5.1.15" evidence="10"/>
<dbReference type="GO" id="GO:0003848">
    <property type="term" value="F:2-amino-4-hydroxy-6-hydroxymethyldihydropteridine diphosphokinase activity"/>
    <property type="evidence" value="ECO:0007669"/>
    <property type="project" value="UniProtKB-EC"/>
</dbReference>
<evidence type="ECO:0000256" key="17">
    <source>
        <dbReference type="ARBA" id="ARBA00022840"/>
    </source>
</evidence>
<evidence type="ECO:0000256" key="1">
    <source>
        <dbReference type="ARBA" id="ARBA00000012"/>
    </source>
</evidence>
<evidence type="ECO:0000256" key="24">
    <source>
        <dbReference type="ARBA" id="ARBA00068111"/>
    </source>
</evidence>
<keyword evidence="15" id="KW-0547">Nucleotide-binding</keyword>
<protein>
    <recommendedName>
        <fullName evidence="23">Folic acid synthesis protein FOL1</fullName>
        <ecNumber evidence="10">2.5.1.15</ecNumber>
        <ecNumber evidence="12">2.7.6.3</ecNumber>
        <ecNumber evidence="11">4.1.2.25</ecNumber>
    </recommendedName>
    <alternativeName>
        <fullName evidence="24">Folic acid synthesis protein fol1</fullName>
    </alternativeName>
</protein>
<evidence type="ECO:0000256" key="8">
    <source>
        <dbReference type="ARBA" id="ARBA00009640"/>
    </source>
</evidence>
<comment type="pathway">
    <text evidence="6">Cofactor biosynthesis; tetrahydrofolate biosynthesis; 2-amino-4-hydroxy-6-hydroxymethyl-7,8-dihydropteridine diphosphate from 7,8-dihydroneopterin triphosphate: step 3/4.</text>
</comment>
<dbReference type="GO" id="GO:0046654">
    <property type="term" value="P:tetrahydrofolate biosynthetic process"/>
    <property type="evidence" value="ECO:0007669"/>
    <property type="project" value="TreeGrafter"/>
</dbReference>
<evidence type="ECO:0000256" key="12">
    <source>
        <dbReference type="ARBA" id="ARBA00013253"/>
    </source>
</evidence>
<evidence type="ECO:0000256" key="13">
    <source>
        <dbReference type="ARBA" id="ARBA00022679"/>
    </source>
</evidence>
<comment type="pathway">
    <text evidence="7">Cofactor biosynthesis; tetrahydrofolate biosynthesis; 2-amino-4-hydroxy-6-hydroxymethyl-7,8-dihydropteridine diphosphate from 7,8-dihydroneopterin triphosphate: step 4/4.</text>
</comment>
<dbReference type="Pfam" id="PF01288">
    <property type="entry name" value="HPPK"/>
    <property type="match status" value="1"/>
</dbReference>
<keyword evidence="19" id="KW-0289">Folate biosynthesis</keyword>
<evidence type="ECO:0000313" key="26">
    <source>
        <dbReference type="EMBL" id="KAG1535872.1"/>
    </source>
</evidence>
<gene>
    <name evidence="26" type="ORF">G6F51_011290</name>
</gene>
<dbReference type="NCBIfam" id="TIGR01496">
    <property type="entry name" value="DHPS"/>
    <property type="match status" value="1"/>
</dbReference>
<comment type="similarity">
    <text evidence="9">In the C-terminal section; belongs to the DHPS family.</text>
</comment>
<keyword evidence="18" id="KW-0460">Magnesium</keyword>
<feature type="domain" description="Pterin-binding" evidence="25">
    <location>
        <begin position="468"/>
        <end position="734"/>
    </location>
</feature>
<dbReference type="PROSITE" id="PS00794">
    <property type="entry name" value="HPPK"/>
    <property type="match status" value="1"/>
</dbReference>
<evidence type="ECO:0000256" key="2">
    <source>
        <dbReference type="ARBA" id="ARBA00000198"/>
    </source>
</evidence>
<evidence type="ECO:0000256" key="16">
    <source>
        <dbReference type="ARBA" id="ARBA00022777"/>
    </source>
</evidence>
<keyword evidence="17" id="KW-0067">ATP-binding</keyword>
<keyword evidence="13" id="KW-0808">Transferase</keyword>
<dbReference type="SUPFAM" id="SSF51717">
    <property type="entry name" value="Dihydropteroate synthetase-like"/>
    <property type="match status" value="1"/>
</dbReference>
<evidence type="ECO:0000256" key="10">
    <source>
        <dbReference type="ARBA" id="ARBA00012458"/>
    </source>
</evidence>
<dbReference type="EC" id="4.1.2.25" evidence="11"/>
<comment type="similarity">
    <text evidence="22">In the central section; belongs to the HPPK family.</text>
</comment>
<organism evidence="26 27">
    <name type="scientific">Rhizopus oryzae</name>
    <name type="common">Mucormycosis agent</name>
    <name type="synonym">Rhizopus arrhizus var. delemar</name>
    <dbReference type="NCBI Taxonomy" id="64495"/>
    <lineage>
        <taxon>Eukaryota</taxon>
        <taxon>Fungi</taxon>
        <taxon>Fungi incertae sedis</taxon>
        <taxon>Mucoromycota</taxon>
        <taxon>Mucoromycotina</taxon>
        <taxon>Mucoromycetes</taxon>
        <taxon>Mucorales</taxon>
        <taxon>Mucorineae</taxon>
        <taxon>Rhizopodaceae</taxon>
        <taxon>Rhizopus</taxon>
    </lineage>
</organism>
<dbReference type="GO" id="GO:0005740">
    <property type="term" value="C:mitochondrial envelope"/>
    <property type="evidence" value="ECO:0007669"/>
    <property type="project" value="TreeGrafter"/>
</dbReference>
<comment type="cofactor">
    <cofactor evidence="4">
        <name>Mg(2+)</name>
        <dbReference type="ChEBI" id="CHEBI:18420"/>
    </cofactor>
</comment>
<comment type="similarity">
    <text evidence="8">In the N-terminal section; belongs to the DHNA family.</text>
</comment>
<dbReference type="InterPro" id="IPR006390">
    <property type="entry name" value="DHP_synth_dom"/>
</dbReference>
<dbReference type="OrthoDB" id="615426at2759"/>
<dbReference type="GO" id="GO:0004156">
    <property type="term" value="F:dihydropteroate synthase activity"/>
    <property type="evidence" value="ECO:0007669"/>
    <property type="project" value="UniProtKB-EC"/>
</dbReference>
<evidence type="ECO:0000256" key="19">
    <source>
        <dbReference type="ARBA" id="ARBA00022909"/>
    </source>
</evidence>
<dbReference type="PANTHER" id="PTHR20941:SF1">
    <property type="entry name" value="FOLIC ACID SYNTHESIS PROTEIN FOL1"/>
    <property type="match status" value="1"/>
</dbReference>
<dbReference type="FunFam" id="3.20.20.20:FF:000006">
    <property type="entry name" value="Dihydropteroate synthase"/>
    <property type="match status" value="1"/>
</dbReference>
<dbReference type="Gene3D" id="3.30.70.560">
    <property type="entry name" value="7,8-Dihydro-6-hydroxymethylpterin-pyrophosphokinase HPPK"/>
    <property type="match status" value="1"/>
</dbReference>
<dbReference type="InterPro" id="IPR006157">
    <property type="entry name" value="FolB_dom"/>
</dbReference>
<dbReference type="EC" id="2.7.6.3" evidence="12"/>
<dbReference type="PANTHER" id="PTHR20941">
    <property type="entry name" value="FOLATE SYNTHESIS PROTEINS"/>
    <property type="match status" value="1"/>
</dbReference>
<dbReference type="PROSITE" id="PS50972">
    <property type="entry name" value="PTERIN_BINDING"/>
    <property type="match status" value="1"/>
</dbReference>
<dbReference type="InterPro" id="IPR011005">
    <property type="entry name" value="Dihydropteroate_synth-like_sf"/>
</dbReference>
<reference evidence="26" key="1">
    <citation type="journal article" date="2020" name="Microb. Genom.">
        <title>Genetic diversity of clinical and environmental Mucorales isolates obtained from an investigation of mucormycosis cases among solid organ transplant recipients.</title>
        <authorList>
            <person name="Nguyen M.H."/>
            <person name="Kaul D."/>
            <person name="Muto C."/>
            <person name="Cheng S.J."/>
            <person name="Richter R.A."/>
            <person name="Bruno V.M."/>
            <person name="Liu G."/>
            <person name="Beyhan S."/>
            <person name="Sundermann A.J."/>
            <person name="Mounaud S."/>
            <person name="Pasculle A.W."/>
            <person name="Nierman W.C."/>
            <person name="Driscoll E."/>
            <person name="Cumbie R."/>
            <person name="Clancy C.J."/>
            <person name="Dupont C.L."/>
        </authorList>
    </citation>
    <scope>NUCLEOTIDE SEQUENCE</scope>
    <source>
        <strain evidence="26">GL16</strain>
    </source>
</reference>
<dbReference type="GO" id="GO:0046872">
    <property type="term" value="F:metal ion binding"/>
    <property type="evidence" value="ECO:0007669"/>
    <property type="project" value="UniProtKB-KW"/>
</dbReference>
<dbReference type="InterPro" id="IPR045031">
    <property type="entry name" value="DHP_synth-like"/>
</dbReference>
<dbReference type="GO" id="GO:0046656">
    <property type="term" value="P:folic acid biosynthetic process"/>
    <property type="evidence" value="ECO:0007669"/>
    <property type="project" value="UniProtKB-KW"/>
</dbReference>
<evidence type="ECO:0000256" key="14">
    <source>
        <dbReference type="ARBA" id="ARBA00022723"/>
    </source>
</evidence>
<dbReference type="SUPFAM" id="SSF55620">
    <property type="entry name" value="Tetrahydrobiopterin biosynthesis enzymes-like"/>
    <property type="match status" value="2"/>
</dbReference>
<evidence type="ECO:0000256" key="5">
    <source>
        <dbReference type="ARBA" id="ARBA00004763"/>
    </source>
</evidence>
<evidence type="ECO:0000256" key="11">
    <source>
        <dbReference type="ARBA" id="ARBA00013043"/>
    </source>
</evidence>
<evidence type="ECO:0000256" key="7">
    <source>
        <dbReference type="ARBA" id="ARBA00005051"/>
    </source>
</evidence>
<dbReference type="CDD" id="cd00739">
    <property type="entry name" value="DHPS"/>
    <property type="match status" value="1"/>
</dbReference>
<sequence>MSKQYDKILIKNLVLKNIAGVEAWQRRKEQPVVITVALFTDISAAGNTDHVTNTIHYGHVTKAITKLGEKSHFESLEGLAHAIVQLGCVQFGAARTQVTVEQPKALLHAAASGVRLTRAKEDFEGDPTTGAVSGLGVEDEMYVRDLRLHTIVGVNPWEREEKQVVVINLKVYPSNLPYHGNEETKSYHLRTIVRTLTRHIEASGYKTIEALAVTVARLALEKCHVNKITVRVEKPSAILFADCSGLEVTRDRLWLKDVLEAERKAGKTFVHHTDRLQYRKEVPVEYTQTAYLALGSNLGDRVENINQALLLLEQENCIVLDTSFLYETPPMYHTDQPAFLNGVCKVATSLEPHALLRTLKKIEETLGRQPTFRNGPRPIDLDILFYNDLVMSDETLTIPHISIQEREFVLWPLCDIARDMEHPKLFKTNGQLLSQLLKVSAESEEGVCEMHKVVPIQPGRIWAWDKKTYIMGILNATPDSFSDGGQNADIETGVKAAWRMKEEGADMIDIGGMSTRPGADDSFPEEEEIRRVVPLIKTLRQSGFDLPISIDTFRASVAKCALEAGANVINDISGGSRDPEMLKLMAEARVPVCLMHMRGDAHTMMSRENTTYENNDVLDDVSHVLHALVENAVAAGVHRWNIMIDPGIGFAKTTEQDFELLRHLSEVSANQDSLLHGLPMLMGISRKKFIGKVTGVQEASQRKFGTAGAVAACVAGGANIMRVHDVRPMWEVIQVCDTVWKKTK</sequence>
<dbReference type="InterPro" id="IPR000550">
    <property type="entry name" value="Hppk"/>
</dbReference>
<evidence type="ECO:0000256" key="15">
    <source>
        <dbReference type="ARBA" id="ARBA00022741"/>
    </source>
</evidence>
<evidence type="ECO:0000256" key="21">
    <source>
        <dbReference type="ARBA" id="ARBA00058009"/>
    </source>
</evidence>